<evidence type="ECO:0000313" key="1">
    <source>
        <dbReference type="EMBL" id="BBL80943.1"/>
    </source>
</evidence>
<evidence type="ECO:0000313" key="2">
    <source>
        <dbReference type="Proteomes" id="UP000318065"/>
    </source>
</evidence>
<dbReference type="EMBL" id="AP019791">
    <property type="protein sequence ID" value="BBL80943.1"/>
    <property type="molecule type" value="Genomic_DNA"/>
</dbReference>
<dbReference type="AlphaFoldDB" id="A0A510HPT3"/>
<reference evidence="1" key="1">
    <citation type="journal article" date="2019" name="Microbiol. Resour. Announc.">
        <title>Complete Genome Sequence of Rubrobacter xylanophilus Strain AA3-22, Isolated from Arima Onsen in Japan.</title>
        <authorList>
            <person name="Tomariguchi N."/>
            <person name="Miyazaki K."/>
        </authorList>
    </citation>
    <scope>NUCLEOTIDE SEQUENCE [LARGE SCALE GENOMIC DNA]</scope>
    <source>
        <strain evidence="1">AA3-22</strain>
    </source>
</reference>
<proteinExistence type="predicted"/>
<name>A0A510HPT3_9ACTN</name>
<protein>
    <submittedName>
        <fullName evidence="1">Uncharacterized protein</fullName>
    </submittedName>
</protein>
<dbReference type="Proteomes" id="UP000318065">
    <property type="component" value="Chromosome"/>
</dbReference>
<sequence>MPWHNRVQKAINTAMPFLAPTQTTNLSLLVSATLKKQTEALALHRCNERVDAREVQPALAPYTTARLGFPPPLGPGHRLDDVRCRPPSGSRMRYQVLKIAIPLQRAGAAPLQPGYDRDHLPACQEPEPAGAGDSFGRRRGAACRGSSRIVLADRGFHRTGSIAWLEHHRLDYVVCIKKGSCITEEKMGAEGSWARKG</sequence>
<organism evidence="1 2">
    <name type="scientific">Rubrobacter xylanophilus</name>
    <dbReference type="NCBI Taxonomy" id="49319"/>
    <lineage>
        <taxon>Bacteria</taxon>
        <taxon>Bacillati</taxon>
        <taxon>Actinomycetota</taxon>
        <taxon>Rubrobacteria</taxon>
        <taxon>Rubrobacterales</taxon>
        <taxon>Rubrobacteraceae</taxon>
        <taxon>Rubrobacter</taxon>
    </lineage>
</organism>
<gene>
    <name evidence="1" type="ORF">RxyAA322_27970</name>
</gene>
<accession>A0A510HPT3</accession>
<keyword evidence="2" id="KW-1185">Reference proteome</keyword>